<keyword evidence="4" id="KW-1185">Reference proteome</keyword>
<evidence type="ECO:0000313" key="3">
    <source>
        <dbReference type="EnsemblPlants" id="OB02G22160.1"/>
    </source>
</evidence>
<evidence type="ECO:0000256" key="2">
    <source>
        <dbReference type="SAM" id="Phobius"/>
    </source>
</evidence>
<protein>
    <submittedName>
        <fullName evidence="3">Uncharacterized protein</fullName>
    </submittedName>
</protein>
<keyword evidence="2" id="KW-0812">Transmembrane</keyword>
<dbReference type="STRING" id="4533.J3LC49"/>
<feature type="region of interest" description="Disordered" evidence="1">
    <location>
        <begin position="117"/>
        <end position="146"/>
    </location>
</feature>
<proteinExistence type="predicted"/>
<evidence type="ECO:0000313" key="4">
    <source>
        <dbReference type="Proteomes" id="UP000006038"/>
    </source>
</evidence>
<dbReference type="HOGENOM" id="CLU_613072_0_0_1"/>
<dbReference type="Proteomes" id="UP000006038">
    <property type="component" value="Unassembled WGS sequence"/>
</dbReference>
<keyword evidence="2" id="KW-1133">Transmembrane helix</keyword>
<feature type="compositionally biased region" description="Low complexity" evidence="1">
    <location>
        <begin position="120"/>
        <end position="131"/>
    </location>
</feature>
<organism evidence="3">
    <name type="scientific">Oryza brachyantha</name>
    <name type="common">malo sina</name>
    <dbReference type="NCBI Taxonomy" id="4533"/>
    <lineage>
        <taxon>Eukaryota</taxon>
        <taxon>Viridiplantae</taxon>
        <taxon>Streptophyta</taxon>
        <taxon>Embryophyta</taxon>
        <taxon>Tracheophyta</taxon>
        <taxon>Spermatophyta</taxon>
        <taxon>Magnoliopsida</taxon>
        <taxon>Liliopsida</taxon>
        <taxon>Poales</taxon>
        <taxon>Poaceae</taxon>
        <taxon>BOP clade</taxon>
        <taxon>Oryzoideae</taxon>
        <taxon>Oryzeae</taxon>
        <taxon>Oryzinae</taxon>
        <taxon>Oryza</taxon>
    </lineage>
</organism>
<dbReference type="AlphaFoldDB" id="J3LC49"/>
<keyword evidence="2" id="KW-0472">Membrane</keyword>
<dbReference type="EnsemblPlants" id="OB02G22160.1">
    <property type="protein sequence ID" value="OB02G22160.1"/>
    <property type="gene ID" value="OB02G22160"/>
</dbReference>
<feature type="transmembrane region" description="Helical" evidence="2">
    <location>
        <begin position="373"/>
        <end position="389"/>
    </location>
</feature>
<reference evidence="3" key="1">
    <citation type="submission" date="2013-04" db="UniProtKB">
        <authorList>
            <consortium name="EnsemblPlants"/>
        </authorList>
    </citation>
    <scope>IDENTIFICATION</scope>
</reference>
<sequence length="447" mass="49760">MADEHYDADGDFSRYMNFDDMEFPTFDEPGAAVLPPVPVEPPSCSVPMAAAHVEPTSSSVPATHVEHPPADLGLGHPMLVDLGIDVDLDFFPEMSFQPQPSAMNAGGYVHQVPEAHLPHHQQQPLAPLPAQGLDGGQSTTDAARGNSAALPGDHGFFYDPLPDAGPSTDFNFMDLSFSIDDVNIDGVLTWDSYDAMHGGGGGGAGDTPPVDEYANFVRFQPGDINCHNCHLVREVMHANDTRTIYFFVHATGVGSYQHLIVDRRCPAVADGHVPGSELLYFDLTNYTDELASDFITSNVEKLRNDTCGQFLDTGYPNFLAAMELDMLQAIESAPSDQEAPMQRHSRRRLRLLQQQSFQWRRQRRRREKRRKRRRVMLPLLLLLLVLLLRRCCFTLKNSTPRRTAVPCRGQTQGSYSNLLKWHSKMEVAAAPLLPCTRAWKPKRGRGR</sequence>
<dbReference type="Gramene" id="OB02G22160.1">
    <property type="protein sequence ID" value="OB02G22160.1"/>
    <property type="gene ID" value="OB02G22160"/>
</dbReference>
<dbReference type="eggNOG" id="ENOG502R3I3">
    <property type="taxonomic scope" value="Eukaryota"/>
</dbReference>
<evidence type="ECO:0000256" key="1">
    <source>
        <dbReference type="SAM" id="MobiDB-lite"/>
    </source>
</evidence>
<name>J3LC49_ORYBR</name>
<accession>J3LC49</accession>